<feature type="region of interest" description="Disordered" evidence="1">
    <location>
        <begin position="42"/>
        <end position="87"/>
    </location>
</feature>
<feature type="compositionally biased region" description="Acidic residues" evidence="1">
    <location>
        <begin position="76"/>
        <end position="87"/>
    </location>
</feature>
<organism evidence="2">
    <name type="scientific">Gaeumannomyces tritici (strain R3-111a-1)</name>
    <name type="common">Wheat and barley take-all root rot fungus</name>
    <name type="synonym">Gaeumannomyces graminis var. tritici</name>
    <dbReference type="NCBI Taxonomy" id="644352"/>
    <lineage>
        <taxon>Eukaryota</taxon>
        <taxon>Fungi</taxon>
        <taxon>Dikarya</taxon>
        <taxon>Ascomycota</taxon>
        <taxon>Pezizomycotina</taxon>
        <taxon>Sordariomycetes</taxon>
        <taxon>Sordariomycetidae</taxon>
        <taxon>Magnaporthales</taxon>
        <taxon>Magnaporthaceae</taxon>
        <taxon>Gaeumannomyces</taxon>
    </lineage>
</organism>
<reference evidence="3" key="5">
    <citation type="submission" date="2018-04" db="UniProtKB">
        <authorList>
            <consortium name="EnsemblFungi"/>
        </authorList>
    </citation>
    <scope>IDENTIFICATION</scope>
    <source>
        <strain evidence="3">R3-111a-1</strain>
    </source>
</reference>
<dbReference type="VEuPathDB" id="FungiDB:GGTG_05497"/>
<reference evidence="2" key="3">
    <citation type="submission" date="2010-09" db="EMBL/GenBank/DDBJ databases">
        <title>Annotation of Gaeumannomyces graminis var. tritici R3-111a-1.</title>
        <authorList>
            <consortium name="The Broad Institute Genome Sequencing Platform"/>
            <person name="Ma L.-J."/>
            <person name="Dead R."/>
            <person name="Young S.K."/>
            <person name="Zeng Q."/>
            <person name="Gargeya S."/>
            <person name="Fitzgerald M."/>
            <person name="Haas B."/>
            <person name="Abouelleil A."/>
            <person name="Alvarado L."/>
            <person name="Arachchi H.M."/>
            <person name="Berlin A."/>
            <person name="Brown A."/>
            <person name="Chapman S.B."/>
            <person name="Chen Z."/>
            <person name="Dunbar C."/>
            <person name="Freedman E."/>
            <person name="Gearin G."/>
            <person name="Gellesch M."/>
            <person name="Goldberg J."/>
            <person name="Griggs A."/>
            <person name="Gujja S."/>
            <person name="Heiman D."/>
            <person name="Howarth C."/>
            <person name="Larson L."/>
            <person name="Lui A."/>
            <person name="MacDonald P.J.P."/>
            <person name="Mehta T."/>
            <person name="Montmayeur A."/>
            <person name="Murphy C."/>
            <person name="Neiman D."/>
            <person name="Pearson M."/>
            <person name="Priest M."/>
            <person name="Roberts A."/>
            <person name="Saif S."/>
            <person name="Shea T."/>
            <person name="Shenoy N."/>
            <person name="Sisk P."/>
            <person name="Stolte C."/>
            <person name="Sykes S."/>
            <person name="Yandava C."/>
            <person name="Wortman J."/>
            <person name="Nusbaum C."/>
            <person name="Birren B."/>
        </authorList>
    </citation>
    <scope>NUCLEOTIDE SEQUENCE</scope>
    <source>
        <strain evidence="2">R3-111a-1</strain>
    </source>
</reference>
<dbReference type="RefSeq" id="XP_009221564.1">
    <property type="nucleotide sequence ID" value="XM_009223300.1"/>
</dbReference>
<gene>
    <name evidence="3" type="primary">20345955</name>
    <name evidence="2" type="ORF">GGTG_05497</name>
</gene>
<sequence length="87" mass="9748">MADAWAWGRMGVWTCLRTGGDTTVVQAYDSCPRARHYLELGTSPFRKREPRLTNNSSSERAETLKAQSNDQLVVEGTDEEEAMPGKE</sequence>
<keyword evidence="4" id="KW-1185">Reference proteome</keyword>
<name>J3NW34_GAET3</name>
<evidence type="ECO:0000313" key="3">
    <source>
        <dbReference type="EnsemblFungi" id="EJT75564"/>
    </source>
</evidence>
<protein>
    <submittedName>
        <fullName evidence="2 3">Uncharacterized protein</fullName>
    </submittedName>
</protein>
<proteinExistence type="predicted"/>
<dbReference type="EnsemblFungi" id="EJT75564">
    <property type="protein sequence ID" value="EJT75564"/>
    <property type="gene ID" value="GGTG_05497"/>
</dbReference>
<dbReference type="EMBL" id="GL385397">
    <property type="protein sequence ID" value="EJT75564.1"/>
    <property type="molecule type" value="Genomic_DNA"/>
</dbReference>
<accession>J3NW34</accession>
<dbReference type="GeneID" id="20345955"/>
<dbReference type="HOGENOM" id="CLU_2483494_0_0_1"/>
<dbReference type="AlphaFoldDB" id="J3NW34"/>
<reference evidence="4" key="1">
    <citation type="submission" date="2010-07" db="EMBL/GenBank/DDBJ databases">
        <title>The genome sequence of Gaeumannomyces graminis var. tritici strain R3-111a-1.</title>
        <authorList>
            <consortium name="The Broad Institute Genome Sequencing Platform"/>
            <person name="Ma L.-J."/>
            <person name="Dead R."/>
            <person name="Young S."/>
            <person name="Zeng Q."/>
            <person name="Koehrsen M."/>
            <person name="Alvarado L."/>
            <person name="Berlin A."/>
            <person name="Chapman S.B."/>
            <person name="Chen Z."/>
            <person name="Freedman E."/>
            <person name="Gellesch M."/>
            <person name="Goldberg J."/>
            <person name="Griggs A."/>
            <person name="Gujja S."/>
            <person name="Heilman E.R."/>
            <person name="Heiman D."/>
            <person name="Hepburn T."/>
            <person name="Howarth C."/>
            <person name="Jen D."/>
            <person name="Larson L."/>
            <person name="Mehta T."/>
            <person name="Neiman D."/>
            <person name="Pearson M."/>
            <person name="Roberts A."/>
            <person name="Saif S."/>
            <person name="Shea T."/>
            <person name="Shenoy N."/>
            <person name="Sisk P."/>
            <person name="Stolte C."/>
            <person name="Sykes S."/>
            <person name="Walk T."/>
            <person name="White J."/>
            <person name="Yandava C."/>
            <person name="Haas B."/>
            <person name="Nusbaum C."/>
            <person name="Birren B."/>
        </authorList>
    </citation>
    <scope>NUCLEOTIDE SEQUENCE [LARGE SCALE GENOMIC DNA]</scope>
    <source>
        <strain evidence="4">R3-111a-1</strain>
    </source>
</reference>
<reference evidence="3" key="4">
    <citation type="journal article" date="2015" name="G3 (Bethesda)">
        <title>Genome sequences of three phytopathogenic species of the Magnaporthaceae family of fungi.</title>
        <authorList>
            <person name="Okagaki L.H."/>
            <person name="Nunes C.C."/>
            <person name="Sailsbery J."/>
            <person name="Clay B."/>
            <person name="Brown D."/>
            <person name="John T."/>
            <person name="Oh Y."/>
            <person name="Young N."/>
            <person name="Fitzgerald M."/>
            <person name="Haas B.J."/>
            <person name="Zeng Q."/>
            <person name="Young S."/>
            <person name="Adiconis X."/>
            <person name="Fan L."/>
            <person name="Levin J.Z."/>
            <person name="Mitchell T.K."/>
            <person name="Okubara P.A."/>
            <person name="Farman M.L."/>
            <person name="Kohn L.M."/>
            <person name="Birren B."/>
            <person name="Ma L.-J."/>
            <person name="Dean R.A."/>
        </authorList>
    </citation>
    <scope>NUCLEOTIDE SEQUENCE</scope>
    <source>
        <strain evidence="3">R3-111a-1</strain>
    </source>
</reference>
<evidence type="ECO:0000256" key="1">
    <source>
        <dbReference type="SAM" id="MobiDB-lite"/>
    </source>
</evidence>
<dbReference type="Proteomes" id="UP000006039">
    <property type="component" value="Unassembled WGS sequence"/>
</dbReference>
<evidence type="ECO:0000313" key="4">
    <source>
        <dbReference type="Proteomes" id="UP000006039"/>
    </source>
</evidence>
<evidence type="ECO:0000313" key="2">
    <source>
        <dbReference type="EMBL" id="EJT75564.1"/>
    </source>
</evidence>
<reference evidence="2" key="2">
    <citation type="submission" date="2010-07" db="EMBL/GenBank/DDBJ databases">
        <authorList>
            <consortium name="The Broad Institute Genome Sequencing Platform"/>
            <consortium name="Broad Institute Genome Sequencing Center for Infectious Disease"/>
            <person name="Ma L.-J."/>
            <person name="Dead R."/>
            <person name="Young S."/>
            <person name="Zeng Q."/>
            <person name="Koehrsen M."/>
            <person name="Alvarado L."/>
            <person name="Berlin A."/>
            <person name="Chapman S.B."/>
            <person name="Chen Z."/>
            <person name="Freedman E."/>
            <person name="Gellesch M."/>
            <person name="Goldberg J."/>
            <person name="Griggs A."/>
            <person name="Gujja S."/>
            <person name="Heilman E.R."/>
            <person name="Heiman D."/>
            <person name="Hepburn T."/>
            <person name="Howarth C."/>
            <person name="Jen D."/>
            <person name="Larson L."/>
            <person name="Mehta T."/>
            <person name="Neiman D."/>
            <person name="Pearson M."/>
            <person name="Roberts A."/>
            <person name="Saif S."/>
            <person name="Shea T."/>
            <person name="Shenoy N."/>
            <person name="Sisk P."/>
            <person name="Stolte C."/>
            <person name="Sykes S."/>
            <person name="Walk T."/>
            <person name="White J."/>
            <person name="Yandava C."/>
            <person name="Haas B."/>
            <person name="Nusbaum C."/>
            <person name="Birren B."/>
        </authorList>
    </citation>
    <scope>NUCLEOTIDE SEQUENCE</scope>
    <source>
        <strain evidence="2">R3-111a-1</strain>
    </source>
</reference>